<dbReference type="PANTHER" id="PTHR11579">
    <property type="entry name" value="PROTEIN-L-ISOASPARTATE O-METHYLTRANSFERASE"/>
    <property type="match status" value="1"/>
</dbReference>
<dbReference type="InterPro" id="IPR000682">
    <property type="entry name" value="PCMT"/>
</dbReference>
<comment type="catalytic activity">
    <reaction evidence="7">
        <text>[protein]-L-isoaspartate + S-adenosyl-L-methionine = [protein]-L-isoaspartate alpha-methyl ester + S-adenosyl-L-homocysteine</text>
        <dbReference type="Rhea" id="RHEA:12705"/>
        <dbReference type="Rhea" id="RHEA-COMP:12143"/>
        <dbReference type="Rhea" id="RHEA-COMP:12144"/>
        <dbReference type="ChEBI" id="CHEBI:57856"/>
        <dbReference type="ChEBI" id="CHEBI:59789"/>
        <dbReference type="ChEBI" id="CHEBI:90596"/>
        <dbReference type="ChEBI" id="CHEBI:90598"/>
        <dbReference type="EC" id="2.1.1.77"/>
    </reaction>
</comment>
<dbReference type="Pfam" id="PF01135">
    <property type="entry name" value="PCMT"/>
    <property type="match status" value="1"/>
</dbReference>
<dbReference type="STRING" id="1798382.A3D77_00260"/>
<dbReference type="SUPFAM" id="SSF53335">
    <property type="entry name" value="S-adenosyl-L-methionine-dependent methyltransferases"/>
    <property type="match status" value="1"/>
</dbReference>
<accession>A0A1F5ZWY2</accession>
<sequence length="209" mass="23106">MDSSTFNSYLQSTGITDKRVLEAFLKVPRTEFVLTKDIYRAYEDIPLPIGEGQTISQPSLVAQMTQELKLKGNEKVLEIGTGSGYQAGLLSHLANKVYTIERISSLANHARLIFKKLGYKNIKVVTGDGTKGLKKYAPYHAIIVTAGARDIPQQLIKQLKKGGRIVIPVGKSPADQILQVGVKRHGELKIYDIEPVKFVPLIGKFGWSK</sequence>
<organism evidence="8 9">
    <name type="scientific">Candidatus Gottesmanbacteria bacterium RIFCSPHIGHO2_02_FULL_39_11</name>
    <dbReference type="NCBI Taxonomy" id="1798382"/>
    <lineage>
        <taxon>Bacteria</taxon>
        <taxon>Candidatus Gottesmaniibacteriota</taxon>
    </lineage>
</organism>
<dbReference type="PROSITE" id="PS01279">
    <property type="entry name" value="PCMT"/>
    <property type="match status" value="1"/>
</dbReference>
<evidence type="ECO:0000313" key="8">
    <source>
        <dbReference type="EMBL" id="OGG16854.1"/>
    </source>
</evidence>
<dbReference type="NCBIfam" id="TIGR00080">
    <property type="entry name" value="pimt"/>
    <property type="match status" value="1"/>
</dbReference>
<proteinExistence type="inferred from homology"/>
<evidence type="ECO:0000256" key="7">
    <source>
        <dbReference type="HAMAP-Rule" id="MF_00090"/>
    </source>
</evidence>
<keyword evidence="4 7" id="KW-0489">Methyltransferase</keyword>
<dbReference type="GO" id="GO:0004719">
    <property type="term" value="F:protein-L-isoaspartate (D-aspartate) O-methyltransferase activity"/>
    <property type="evidence" value="ECO:0007669"/>
    <property type="project" value="UniProtKB-UniRule"/>
</dbReference>
<dbReference type="CDD" id="cd02440">
    <property type="entry name" value="AdoMet_MTases"/>
    <property type="match status" value="1"/>
</dbReference>
<comment type="function">
    <text evidence="7">Catalyzes the methyl esterification of L-isoaspartyl residues in peptides and proteins that result from spontaneous decomposition of normal L-aspartyl and L-asparaginyl residues. It plays a role in the repair and/or degradation of damaged proteins.</text>
</comment>
<dbReference type="InterPro" id="IPR029063">
    <property type="entry name" value="SAM-dependent_MTases_sf"/>
</dbReference>
<dbReference type="Proteomes" id="UP000176923">
    <property type="component" value="Unassembled WGS sequence"/>
</dbReference>
<dbReference type="NCBIfam" id="NF001453">
    <property type="entry name" value="PRK00312.1"/>
    <property type="match status" value="1"/>
</dbReference>
<dbReference type="GO" id="GO:0032259">
    <property type="term" value="P:methylation"/>
    <property type="evidence" value="ECO:0007669"/>
    <property type="project" value="UniProtKB-KW"/>
</dbReference>
<dbReference type="PANTHER" id="PTHR11579:SF0">
    <property type="entry name" value="PROTEIN-L-ISOASPARTATE(D-ASPARTATE) O-METHYLTRANSFERASE"/>
    <property type="match status" value="1"/>
</dbReference>
<evidence type="ECO:0000256" key="1">
    <source>
        <dbReference type="ARBA" id="ARBA00004496"/>
    </source>
</evidence>
<dbReference type="HAMAP" id="MF_00090">
    <property type="entry name" value="PIMT"/>
    <property type="match status" value="1"/>
</dbReference>
<feature type="active site" evidence="7">
    <location>
        <position position="56"/>
    </location>
</feature>
<comment type="similarity">
    <text evidence="2 7">Belongs to the methyltransferase superfamily. L-isoaspartyl/D-aspartyl protein methyltransferase family.</text>
</comment>
<evidence type="ECO:0000256" key="5">
    <source>
        <dbReference type="ARBA" id="ARBA00022679"/>
    </source>
</evidence>
<gene>
    <name evidence="7" type="primary">pcm</name>
    <name evidence="8" type="ORF">A3D77_00260</name>
</gene>
<evidence type="ECO:0000256" key="6">
    <source>
        <dbReference type="ARBA" id="ARBA00022691"/>
    </source>
</evidence>
<evidence type="ECO:0000256" key="4">
    <source>
        <dbReference type="ARBA" id="ARBA00022603"/>
    </source>
</evidence>
<dbReference type="EMBL" id="MFJL01000007">
    <property type="protein sequence ID" value="OGG16854.1"/>
    <property type="molecule type" value="Genomic_DNA"/>
</dbReference>
<dbReference type="EC" id="2.1.1.77" evidence="7"/>
<reference evidence="8 9" key="1">
    <citation type="journal article" date="2016" name="Nat. Commun.">
        <title>Thousands of microbial genomes shed light on interconnected biogeochemical processes in an aquifer system.</title>
        <authorList>
            <person name="Anantharaman K."/>
            <person name="Brown C.T."/>
            <person name="Hug L.A."/>
            <person name="Sharon I."/>
            <person name="Castelle C.J."/>
            <person name="Probst A.J."/>
            <person name="Thomas B.C."/>
            <person name="Singh A."/>
            <person name="Wilkins M.J."/>
            <person name="Karaoz U."/>
            <person name="Brodie E.L."/>
            <person name="Williams K.H."/>
            <person name="Hubbard S.S."/>
            <person name="Banfield J.F."/>
        </authorList>
    </citation>
    <scope>NUCLEOTIDE SEQUENCE [LARGE SCALE GENOMIC DNA]</scope>
</reference>
<evidence type="ECO:0000256" key="3">
    <source>
        <dbReference type="ARBA" id="ARBA00022490"/>
    </source>
</evidence>
<comment type="caution">
    <text evidence="8">The sequence shown here is derived from an EMBL/GenBank/DDBJ whole genome shotgun (WGS) entry which is preliminary data.</text>
</comment>
<evidence type="ECO:0000256" key="2">
    <source>
        <dbReference type="ARBA" id="ARBA00005369"/>
    </source>
</evidence>
<evidence type="ECO:0000313" key="9">
    <source>
        <dbReference type="Proteomes" id="UP000176923"/>
    </source>
</evidence>
<dbReference type="AlphaFoldDB" id="A0A1F5ZWY2"/>
<keyword evidence="5 7" id="KW-0808">Transferase</keyword>
<name>A0A1F5ZWY2_9BACT</name>
<keyword evidence="3 7" id="KW-0963">Cytoplasm</keyword>
<keyword evidence="6 7" id="KW-0949">S-adenosyl-L-methionine</keyword>
<dbReference type="GO" id="GO:0030091">
    <property type="term" value="P:protein repair"/>
    <property type="evidence" value="ECO:0007669"/>
    <property type="project" value="UniProtKB-UniRule"/>
</dbReference>
<comment type="subcellular location">
    <subcellularLocation>
        <location evidence="1 7">Cytoplasm</location>
    </subcellularLocation>
</comment>
<protein>
    <recommendedName>
        <fullName evidence="7">Protein-L-isoaspartate O-methyltransferase</fullName>
        <ecNumber evidence="7">2.1.1.77</ecNumber>
    </recommendedName>
    <alternativeName>
        <fullName evidence="7">L-isoaspartyl protein carboxyl methyltransferase</fullName>
    </alternativeName>
    <alternativeName>
        <fullName evidence="7">Protein L-isoaspartyl methyltransferase</fullName>
    </alternativeName>
    <alternativeName>
        <fullName evidence="7">Protein-beta-aspartate methyltransferase</fullName>
        <shortName evidence="7">PIMT</shortName>
    </alternativeName>
</protein>
<dbReference type="GO" id="GO:0005737">
    <property type="term" value="C:cytoplasm"/>
    <property type="evidence" value="ECO:0007669"/>
    <property type="project" value="UniProtKB-SubCell"/>
</dbReference>
<dbReference type="FunFam" id="3.40.50.150:FF:000010">
    <property type="entry name" value="Protein-L-isoaspartate O-methyltransferase"/>
    <property type="match status" value="1"/>
</dbReference>
<dbReference type="Gene3D" id="3.40.50.150">
    <property type="entry name" value="Vaccinia Virus protein VP39"/>
    <property type="match status" value="1"/>
</dbReference>